<dbReference type="Pfam" id="PF03807">
    <property type="entry name" value="F420_oxidored"/>
    <property type="match status" value="1"/>
</dbReference>
<gene>
    <name evidence="3" type="ORF">JF886_12600</name>
</gene>
<feature type="domain" description="Pyrroline-5-carboxylate reductase catalytic N-terminal" evidence="2">
    <location>
        <begin position="2"/>
        <end position="96"/>
    </location>
</feature>
<dbReference type="InterPro" id="IPR036291">
    <property type="entry name" value="NAD(P)-bd_dom_sf"/>
</dbReference>
<comment type="caution">
    <text evidence="3">The sequence shown here is derived from an EMBL/GenBank/DDBJ whole genome shotgun (WGS) entry which is preliminary data.</text>
</comment>
<dbReference type="Gene3D" id="3.40.50.720">
    <property type="entry name" value="NAD(P)-binding Rossmann-like Domain"/>
    <property type="match status" value="1"/>
</dbReference>
<accession>A0A934JTZ6</accession>
<reference evidence="3 4" key="1">
    <citation type="submission" date="2020-10" db="EMBL/GenBank/DDBJ databases">
        <title>Ca. Dormibacterota MAGs.</title>
        <authorList>
            <person name="Montgomery K."/>
        </authorList>
    </citation>
    <scope>NUCLEOTIDE SEQUENCE [LARGE SCALE GENOMIC DNA]</scope>
    <source>
        <strain evidence="3">SC8812_S17_18</strain>
    </source>
</reference>
<protein>
    <submittedName>
        <fullName evidence="3">NAD(P)-binding domain-containing protein</fullName>
    </submittedName>
</protein>
<dbReference type="Proteomes" id="UP000606991">
    <property type="component" value="Unassembled WGS sequence"/>
</dbReference>
<sequence length="219" mass="23093">MKFAVLGSGQVGRSIGAGLVRHGHEVLMGSRDPNAEHVVAWVAEVGTGARALPYGEAASECEIACLATTWSGTENALHLAGAANLVGKIVIDVTNPFGRGPSGVTLVTGHDDSAGEQVQRWLPDSRVVKTWNTVNNQHMIDPKIPGGPGDMFLCGNNAAAKQTVSDLVRECGWPPLDVGGIEAARMLESLALLWVTYAISQQSSDHAFKLLRRQPPPAG</sequence>
<dbReference type="RefSeq" id="WP_337312999.1">
    <property type="nucleotide sequence ID" value="NZ_JAEKNS010000129.1"/>
</dbReference>
<dbReference type="AlphaFoldDB" id="A0A934JTZ6"/>
<dbReference type="InterPro" id="IPR028939">
    <property type="entry name" value="P5C_Rdtase_cat_N"/>
</dbReference>
<evidence type="ECO:0000256" key="1">
    <source>
        <dbReference type="ARBA" id="ARBA00023002"/>
    </source>
</evidence>
<dbReference type="PANTHER" id="PTHR14239:SF10">
    <property type="entry name" value="REDUCTASE"/>
    <property type="match status" value="1"/>
</dbReference>
<organism evidence="3 4">
    <name type="scientific">Candidatus Aeolococcus gillhamiae</name>
    <dbReference type="NCBI Taxonomy" id="3127015"/>
    <lineage>
        <taxon>Bacteria</taxon>
        <taxon>Bacillati</taxon>
        <taxon>Candidatus Dormiibacterota</taxon>
        <taxon>Candidatus Dormibacteria</taxon>
        <taxon>Candidatus Aeolococcales</taxon>
        <taxon>Candidatus Aeolococcaceae</taxon>
        <taxon>Candidatus Aeolococcus</taxon>
    </lineage>
</organism>
<proteinExistence type="predicted"/>
<dbReference type="GO" id="GO:0016491">
    <property type="term" value="F:oxidoreductase activity"/>
    <property type="evidence" value="ECO:0007669"/>
    <property type="project" value="UniProtKB-KW"/>
</dbReference>
<dbReference type="InterPro" id="IPR051267">
    <property type="entry name" value="STEAP_metalloreductase"/>
</dbReference>
<evidence type="ECO:0000313" key="4">
    <source>
        <dbReference type="Proteomes" id="UP000606991"/>
    </source>
</evidence>
<dbReference type="EMBL" id="JAEKNS010000129">
    <property type="protein sequence ID" value="MBJ7595676.1"/>
    <property type="molecule type" value="Genomic_DNA"/>
</dbReference>
<dbReference type="SUPFAM" id="SSF51735">
    <property type="entry name" value="NAD(P)-binding Rossmann-fold domains"/>
    <property type="match status" value="1"/>
</dbReference>
<evidence type="ECO:0000259" key="2">
    <source>
        <dbReference type="Pfam" id="PF03807"/>
    </source>
</evidence>
<keyword evidence="1" id="KW-0560">Oxidoreductase</keyword>
<dbReference type="PANTHER" id="PTHR14239">
    <property type="entry name" value="DUDULIN-RELATED"/>
    <property type="match status" value="1"/>
</dbReference>
<evidence type="ECO:0000313" key="3">
    <source>
        <dbReference type="EMBL" id="MBJ7595676.1"/>
    </source>
</evidence>
<name>A0A934JTZ6_9BACT</name>